<dbReference type="RefSeq" id="WP_121864465.1">
    <property type="nucleotide sequence ID" value="NZ_RDEX01000001.1"/>
</dbReference>
<gene>
    <name evidence="2" type="ORF">EAE32_06110</name>
</gene>
<evidence type="ECO:0000313" key="2">
    <source>
        <dbReference type="EMBL" id="RLY94715.1"/>
    </source>
</evidence>
<dbReference type="EMBL" id="RDEX01000001">
    <property type="protein sequence ID" value="RLY94715.1"/>
    <property type="molecule type" value="Genomic_DNA"/>
</dbReference>
<feature type="region of interest" description="Disordered" evidence="1">
    <location>
        <begin position="1"/>
        <end position="49"/>
    </location>
</feature>
<proteinExistence type="predicted"/>
<sequence length="209" mass="21071">MTFPPSTPLETSAQPPVTGSGTGGHGAVGPRAARAARGGGRATSSPGPRRRLAAGAAALSGVLALTGCGSTVTVEGAPHATDPACASVMLAMPADVSDLEQRETSSQGTTAYGDPSAMIVRCGVEPPGPTTNPCTSVNGVDWLISEVPDEKNQWRAVTYGRSPATEVLFDGDRVPSSTALVDAGSAVQNVPQTGKCQSVKDTLEQQGQS</sequence>
<dbReference type="Pfam" id="PF12028">
    <property type="entry name" value="DUF3515"/>
    <property type="match status" value="1"/>
</dbReference>
<keyword evidence="3" id="KW-1185">Reference proteome</keyword>
<comment type="caution">
    <text evidence="2">The sequence shown here is derived from an EMBL/GenBank/DDBJ whole genome shotgun (WGS) entry which is preliminary data.</text>
</comment>
<accession>A0A3L9L7L7</accession>
<dbReference type="InterPro" id="IPR021903">
    <property type="entry name" value="DUF3515"/>
</dbReference>
<evidence type="ECO:0000256" key="1">
    <source>
        <dbReference type="SAM" id="MobiDB-lite"/>
    </source>
</evidence>
<protein>
    <submittedName>
        <fullName evidence="2">DUF3515 domain-containing protein</fullName>
    </submittedName>
</protein>
<reference evidence="2 3" key="1">
    <citation type="submission" date="2018-10" db="EMBL/GenBank/DDBJ databases">
        <title>Kocuria tytonicola, new bacteria from the preen glands of American barn owls (Tyto furcata).</title>
        <authorList>
            <person name="Braun M.S."/>
            <person name="Wang E."/>
            <person name="Zimmermann S."/>
            <person name="Boutin S."/>
            <person name="Wagner H."/>
            <person name="Wink M."/>
        </authorList>
    </citation>
    <scope>NUCLEOTIDE SEQUENCE [LARGE SCALE GENOMIC DNA]</scope>
    <source>
        <strain evidence="2 3">473</strain>
    </source>
</reference>
<dbReference type="Proteomes" id="UP000277871">
    <property type="component" value="Unassembled WGS sequence"/>
</dbReference>
<dbReference type="AlphaFoldDB" id="A0A3L9L7L7"/>
<name>A0A3L9L7L7_9MICC</name>
<feature type="compositionally biased region" description="Low complexity" evidence="1">
    <location>
        <begin position="28"/>
        <end position="49"/>
    </location>
</feature>
<organism evidence="2 3">
    <name type="scientific">Kocuria tytonicola</name>
    <dbReference type="NCBI Taxonomy" id="2055946"/>
    <lineage>
        <taxon>Bacteria</taxon>
        <taxon>Bacillati</taxon>
        <taxon>Actinomycetota</taxon>
        <taxon>Actinomycetes</taxon>
        <taxon>Micrococcales</taxon>
        <taxon>Micrococcaceae</taxon>
        <taxon>Kocuria</taxon>
    </lineage>
</organism>
<evidence type="ECO:0000313" key="3">
    <source>
        <dbReference type="Proteomes" id="UP000277871"/>
    </source>
</evidence>